<name>W7TIW9_9STRA</name>
<evidence type="ECO:0000256" key="4">
    <source>
        <dbReference type="ARBA" id="ARBA00022801"/>
    </source>
</evidence>
<comment type="similarity">
    <text evidence="2">Belongs to the DEAD box helicase family. DEAH subfamily.</text>
</comment>
<reference evidence="14 15" key="1">
    <citation type="journal article" date="2014" name="Mol. Plant">
        <title>Chromosome Scale Genome Assembly and Transcriptome Profiling of Nannochloropsis gaditana in Nitrogen Depletion.</title>
        <authorList>
            <person name="Corteggiani Carpinelli E."/>
            <person name="Telatin A."/>
            <person name="Vitulo N."/>
            <person name="Forcato C."/>
            <person name="D'Angelo M."/>
            <person name="Schiavon R."/>
            <person name="Vezzi A."/>
            <person name="Giacometti G.M."/>
            <person name="Morosinotto T."/>
            <person name="Valle G."/>
        </authorList>
    </citation>
    <scope>NUCLEOTIDE SEQUENCE [LARGE SCALE GENOMIC DNA]</scope>
    <source>
        <strain evidence="14 15">B-31</strain>
    </source>
</reference>
<dbReference type="EMBL" id="AZIL01002742">
    <property type="protein sequence ID" value="EWM20904.1"/>
    <property type="molecule type" value="Genomic_DNA"/>
</dbReference>
<dbReference type="FunFam" id="3.40.50.300:FF:000325">
    <property type="entry name" value="ATP-dependent RNA helicase DHX29"/>
    <property type="match status" value="1"/>
</dbReference>
<dbReference type="SMART" id="SM00847">
    <property type="entry name" value="HA2"/>
    <property type="match status" value="1"/>
</dbReference>
<dbReference type="CDD" id="cd17917">
    <property type="entry name" value="DEXHc_RHA-like"/>
    <property type="match status" value="1"/>
</dbReference>
<dbReference type="Pfam" id="PF00271">
    <property type="entry name" value="Helicase_C"/>
    <property type="match status" value="1"/>
</dbReference>
<feature type="compositionally biased region" description="Basic residues" evidence="10">
    <location>
        <begin position="1"/>
        <end position="11"/>
    </location>
</feature>
<feature type="compositionally biased region" description="Polar residues" evidence="10">
    <location>
        <begin position="1240"/>
        <end position="1249"/>
    </location>
</feature>
<dbReference type="InterPro" id="IPR027417">
    <property type="entry name" value="P-loop_NTPase"/>
</dbReference>
<dbReference type="InterPro" id="IPR011709">
    <property type="entry name" value="DEAD-box_helicase_OB_fold"/>
</dbReference>
<dbReference type="SUPFAM" id="SSF52540">
    <property type="entry name" value="P-loop containing nucleoside triphosphate hydrolases"/>
    <property type="match status" value="1"/>
</dbReference>
<proteinExistence type="inferred from homology"/>
<feature type="domain" description="Helicase C-terminal" evidence="13">
    <location>
        <begin position="698"/>
        <end position="873"/>
    </location>
</feature>
<evidence type="ECO:0000313" key="15">
    <source>
        <dbReference type="Proteomes" id="UP000019335"/>
    </source>
</evidence>
<evidence type="ECO:0000256" key="3">
    <source>
        <dbReference type="ARBA" id="ARBA00022741"/>
    </source>
</evidence>
<dbReference type="Gene3D" id="3.30.1370.50">
    <property type="entry name" value="R3H-like domain"/>
    <property type="match status" value="1"/>
</dbReference>
<feature type="region of interest" description="Disordered" evidence="10">
    <location>
        <begin position="493"/>
        <end position="528"/>
    </location>
</feature>
<feature type="region of interest" description="Disordered" evidence="10">
    <location>
        <begin position="190"/>
        <end position="252"/>
    </location>
</feature>
<protein>
    <submittedName>
        <fullName evidence="14">Atp-dependent rna helicase dhx57</fullName>
    </submittedName>
</protein>
<dbReference type="PROSITE" id="PS51194">
    <property type="entry name" value="HELICASE_CTER"/>
    <property type="match status" value="1"/>
</dbReference>
<dbReference type="GO" id="GO:0003677">
    <property type="term" value="F:DNA binding"/>
    <property type="evidence" value="ECO:0007669"/>
    <property type="project" value="UniProtKB-ARBA"/>
</dbReference>
<feature type="compositionally biased region" description="Basic and acidic residues" evidence="10">
    <location>
        <begin position="507"/>
        <end position="528"/>
    </location>
</feature>
<comment type="subcellular location">
    <subcellularLocation>
        <location evidence="1">Nucleus</location>
    </subcellularLocation>
</comment>
<dbReference type="SMART" id="SM00393">
    <property type="entry name" value="R3H"/>
    <property type="match status" value="1"/>
</dbReference>
<dbReference type="InterPro" id="IPR036867">
    <property type="entry name" value="R3H_dom_sf"/>
</dbReference>
<dbReference type="FunFam" id="3.30.1370.50:FF:000002">
    <property type="entry name" value="Immunoglobulin mu DNA-binding protein 2"/>
    <property type="match status" value="1"/>
</dbReference>
<keyword evidence="6" id="KW-0067">ATP-binding</keyword>
<dbReference type="InterPro" id="IPR014001">
    <property type="entry name" value="Helicase_ATP-bd"/>
</dbReference>
<dbReference type="GO" id="GO:0016787">
    <property type="term" value="F:hydrolase activity"/>
    <property type="evidence" value="ECO:0007669"/>
    <property type="project" value="UniProtKB-KW"/>
</dbReference>
<feature type="region of interest" description="Disordered" evidence="10">
    <location>
        <begin position="1232"/>
        <end position="1266"/>
    </location>
</feature>
<evidence type="ECO:0000259" key="13">
    <source>
        <dbReference type="PROSITE" id="PS51194"/>
    </source>
</evidence>
<dbReference type="OrthoDB" id="5600252at2759"/>
<dbReference type="SUPFAM" id="SSF82708">
    <property type="entry name" value="R3H domain"/>
    <property type="match status" value="1"/>
</dbReference>
<feature type="compositionally biased region" description="Polar residues" evidence="10">
    <location>
        <begin position="234"/>
        <end position="243"/>
    </location>
</feature>
<feature type="domain" description="Helicase ATP-binding" evidence="12">
    <location>
        <begin position="298"/>
        <end position="464"/>
    </location>
</feature>
<dbReference type="Pfam" id="PF21010">
    <property type="entry name" value="HA2_C"/>
    <property type="match status" value="1"/>
</dbReference>
<evidence type="ECO:0000313" key="14">
    <source>
        <dbReference type="EMBL" id="EWM20904.1"/>
    </source>
</evidence>
<dbReference type="Pfam" id="PF01424">
    <property type="entry name" value="R3H"/>
    <property type="match status" value="1"/>
</dbReference>
<evidence type="ECO:0000256" key="9">
    <source>
        <dbReference type="ARBA" id="ARBA00047984"/>
    </source>
</evidence>
<keyword evidence="7" id="KW-0694">RNA-binding</keyword>
<comment type="caution">
    <text evidence="14">The sequence shown here is derived from an EMBL/GenBank/DDBJ whole genome shotgun (WGS) entry which is preliminary data.</text>
</comment>
<dbReference type="InterPro" id="IPR001650">
    <property type="entry name" value="Helicase_C-like"/>
</dbReference>
<dbReference type="CDD" id="cd18791">
    <property type="entry name" value="SF2_C_RHA"/>
    <property type="match status" value="1"/>
</dbReference>
<feature type="compositionally biased region" description="Polar residues" evidence="10">
    <location>
        <begin position="23"/>
        <end position="38"/>
    </location>
</feature>
<evidence type="ECO:0000256" key="5">
    <source>
        <dbReference type="ARBA" id="ARBA00022806"/>
    </source>
</evidence>
<dbReference type="InterPro" id="IPR001374">
    <property type="entry name" value="R3H_dom"/>
</dbReference>
<dbReference type="SMART" id="SM00487">
    <property type="entry name" value="DEXDc"/>
    <property type="match status" value="1"/>
</dbReference>
<dbReference type="InterPro" id="IPR011545">
    <property type="entry name" value="DEAD/DEAH_box_helicase_dom"/>
</dbReference>
<dbReference type="GO" id="GO:0005634">
    <property type="term" value="C:nucleus"/>
    <property type="evidence" value="ECO:0007669"/>
    <property type="project" value="UniProtKB-SubCell"/>
</dbReference>
<dbReference type="PROSITE" id="PS51192">
    <property type="entry name" value="HELICASE_ATP_BIND_1"/>
    <property type="match status" value="1"/>
</dbReference>
<accession>W7TIW9</accession>
<dbReference type="Pfam" id="PF07717">
    <property type="entry name" value="OB_NTP_bind"/>
    <property type="match status" value="1"/>
</dbReference>
<evidence type="ECO:0000256" key="8">
    <source>
        <dbReference type="ARBA" id="ARBA00023242"/>
    </source>
</evidence>
<dbReference type="InterPro" id="IPR007502">
    <property type="entry name" value="Helicase-assoc_dom"/>
</dbReference>
<dbReference type="PANTHER" id="PTHR18934:SF213">
    <property type="entry name" value="3'-5' RNA HELICASE YTHDC2"/>
    <property type="match status" value="1"/>
</dbReference>
<dbReference type="Gene3D" id="3.40.50.300">
    <property type="entry name" value="P-loop containing nucleotide triphosphate hydrolases"/>
    <property type="match status" value="2"/>
</dbReference>
<evidence type="ECO:0000259" key="12">
    <source>
        <dbReference type="PROSITE" id="PS51192"/>
    </source>
</evidence>
<dbReference type="GO" id="GO:0005524">
    <property type="term" value="F:ATP binding"/>
    <property type="evidence" value="ECO:0007669"/>
    <property type="project" value="UniProtKB-KW"/>
</dbReference>
<gene>
    <name evidence="14" type="ORF">Naga_100156g3</name>
</gene>
<dbReference type="Pfam" id="PF00270">
    <property type="entry name" value="DEAD"/>
    <property type="match status" value="1"/>
</dbReference>
<organism evidence="14 15">
    <name type="scientific">Nannochloropsis gaditana</name>
    <dbReference type="NCBI Taxonomy" id="72520"/>
    <lineage>
        <taxon>Eukaryota</taxon>
        <taxon>Sar</taxon>
        <taxon>Stramenopiles</taxon>
        <taxon>Ochrophyta</taxon>
        <taxon>Eustigmatophyceae</taxon>
        <taxon>Eustigmatales</taxon>
        <taxon>Monodopsidaceae</taxon>
        <taxon>Nannochloropsis</taxon>
    </lineage>
</organism>
<sequence length="1368" mass="149465">MRSNHKQKRSGTSKSSDLKGQENGRSNSTPDVSYTNGSAHLVQEPAVMSFPKKKQAPASTRNSYACSAISEETRISFTTQLNELREDSSLQEISFPPTLDKTQRKYLHALAEQLGLTSKSRGKGEGERFITVSKKPKKGPHGDEQDEDLDRYPPFHLKKESLGLLRRHLARHAVRSQEREALLQQCISRSASSEATNTCAGNPTAVERGRGGAVRVADLRDPGPTPGGRAAVPATQTGQSLSKKQQRLYDPAMEEERLVRRCAEHAEKQARRDRHPRYASMLQARGRLPAAEHAALVTRLVKTHPVVVVSGETGCGKSTQVPQFMLDDPDVGPSLKMAVTQPRRISAVAVAERVAAERMEAVGQTIGYNIRLESEVSEQSQVVFMTPGVLLRKLGGDRELREFNVIMIDEVHERDRNTDFLLIILRDLLRYQRPTDLRLILMSATLQTEKLSAYFNGCPVATIGSTCYPVREFYLEDALLQTSYLEKLGLGKGAGGDRAGQPPEQGQGKEEGSQRLGGRERAAKPRGEDPLLRTLCEAKAVYTCEMCGQRGFRSPEEFGTHVVLCDGAPVGGAGEEGAGHGYEALEAKLLEGLEGEDDFVPDYEDWTETPGQLGPADLSAALAKDVDAPEGFVSAVEDPGEGEELGCEGGGGRPPYRHRASEGEGVLFPMPGLTEVQAQEALRAYQYAFDDENVDYDLILQLLHYIDKSGYGPGAILVFLPGWDDISRLRDALRQDPDFGNAKKAWVLPLHSGVPSQQQREVFKSPPPGVRKVVLATNIAETSVTIDDVVFVVDSGRVKEKTYDPFLKLCTLQPTWISKASARQRRGRAGRVRAGVCFHLCSRRRFESLKEFKESELLTTPLEELCLQAKLLGLAPGFDPYERQAPPAKSKTKPAMNPELLAALSLEDGEGCTAEENGAEKDPDISRLEASRLEGDSIMRFLGKALDAPHDLSIKNAIDLLMQIGAFTAQEQLTDLGMTLARLPMDPRIGKMVLWGQMLGCGGAALKVACALAYRDPFVLPLTAEMKVKAKKAKQELAVGTMSDHLALLSALQGYEAALARGGQQAAFGYCDRYFLSRSTLSTALDVAKQMVRELVAMGFDASLFSNAREGSSAPSLALLTAVLCAGLYPGVACRRVGEVNFTTSCQKKAKLHQSSVNYHPGSRFTRVSTPESHRALGGGPEFLVFSEVVRTPSIFVISNTTPVPVLSVFLLCGDSKVRGIRTLLEGQSGVRRGEDATARKQSGGSLVQDNEGATGVEETENDEDDEAGLGDEALLLIDEWMTFRCPKEVALHLQVLRLRLEEAFLAFLKHPQGRLSSATQDALQVAVRLFALENPSFHGRLKVLADKNLRSRYEIALSGHDIKACKL</sequence>
<evidence type="ECO:0000256" key="6">
    <source>
        <dbReference type="ARBA" id="ARBA00022840"/>
    </source>
</evidence>
<feature type="compositionally biased region" description="Polar residues" evidence="10">
    <location>
        <begin position="190"/>
        <end position="201"/>
    </location>
</feature>
<evidence type="ECO:0000256" key="2">
    <source>
        <dbReference type="ARBA" id="ARBA00008792"/>
    </source>
</evidence>
<dbReference type="SMART" id="SM00490">
    <property type="entry name" value="HELICc"/>
    <property type="match status" value="1"/>
</dbReference>
<dbReference type="PROSITE" id="PS51061">
    <property type="entry name" value="R3H"/>
    <property type="match status" value="1"/>
</dbReference>
<keyword evidence="5 14" id="KW-0347">Helicase</keyword>
<feature type="region of interest" description="Disordered" evidence="10">
    <location>
        <begin position="118"/>
        <end position="153"/>
    </location>
</feature>
<feature type="domain" description="R3H" evidence="11">
    <location>
        <begin position="71"/>
        <end position="135"/>
    </location>
</feature>
<dbReference type="GO" id="GO:0003723">
    <property type="term" value="F:RNA binding"/>
    <property type="evidence" value="ECO:0007669"/>
    <property type="project" value="UniProtKB-KW"/>
</dbReference>
<feature type="region of interest" description="Disordered" evidence="10">
    <location>
        <begin position="1"/>
        <end position="60"/>
    </location>
</feature>
<evidence type="ECO:0000256" key="10">
    <source>
        <dbReference type="SAM" id="MobiDB-lite"/>
    </source>
</evidence>
<dbReference type="GO" id="GO:0003724">
    <property type="term" value="F:RNA helicase activity"/>
    <property type="evidence" value="ECO:0007669"/>
    <property type="project" value="UniProtKB-EC"/>
</dbReference>
<evidence type="ECO:0000256" key="1">
    <source>
        <dbReference type="ARBA" id="ARBA00004123"/>
    </source>
</evidence>
<evidence type="ECO:0000256" key="7">
    <source>
        <dbReference type="ARBA" id="ARBA00022884"/>
    </source>
</evidence>
<keyword evidence="15" id="KW-1185">Reference proteome</keyword>
<keyword evidence="4" id="KW-0378">Hydrolase</keyword>
<evidence type="ECO:0000259" key="11">
    <source>
        <dbReference type="PROSITE" id="PS51061"/>
    </source>
</evidence>
<dbReference type="PANTHER" id="PTHR18934">
    <property type="entry name" value="ATP-DEPENDENT RNA HELICASE"/>
    <property type="match status" value="1"/>
</dbReference>
<dbReference type="Proteomes" id="UP000019335">
    <property type="component" value="Unassembled WGS sequence"/>
</dbReference>
<keyword evidence="8" id="KW-0539">Nucleus</keyword>
<dbReference type="InterPro" id="IPR048333">
    <property type="entry name" value="HA2_WH"/>
</dbReference>
<keyword evidence="3" id="KW-0547">Nucleotide-binding</keyword>
<dbReference type="Pfam" id="PF04408">
    <property type="entry name" value="WHD_HA2"/>
    <property type="match status" value="1"/>
</dbReference>
<comment type="catalytic activity">
    <reaction evidence="9">
        <text>ATP + H2O = ADP + phosphate + H(+)</text>
        <dbReference type="Rhea" id="RHEA:13065"/>
        <dbReference type="ChEBI" id="CHEBI:15377"/>
        <dbReference type="ChEBI" id="CHEBI:15378"/>
        <dbReference type="ChEBI" id="CHEBI:30616"/>
        <dbReference type="ChEBI" id="CHEBI:43474"/>
        <dbReference type="ChEBI" id="CHEBI:456216"/>
        <dbReference type="EC" id="3.6.4.13"/>
    </reaction>
</comment>
<dbReference type="Gene3D" id="1.20.120.1080">
    <property type="match status" value="1"/>
</dbReference>